<dbReference type="InterPro" id="IPR049468">
    <property type="entry name" value="Restrct_endonuc-II-like_dom"/>
</dbReference>
<dbReference type="GO" id="GO:0004386">
    <property type="term" value="F:helicase activity"/>
    <property type="evidence" value="ECO:0007669"/>
    <property type="project" value="InterPro"/>
</dbReference>
<reference evidence="7" key="1">
    <citation type="submission" date="2016-10" db="EMBL/GenBank/DDBJ databases">
        <authorList>
            <person name="Varghese N."/>
            <person name="Submissions S."/>
        </authorList>
    </citation>
    <scope>NUCLEOTIDE SEQUENCE [LARGE SCALE GENOMIC DNA]</scope>
    <source>
        <strain evidence="7">DSM 45459</strain>
    </source>
</reference>
<dbReference type="Pfam" id="PF13087">
    <property type="entry name" value="AAA_12"/>
    <property type="match status" value="1"/>
</dbReference>
<dbReference type="CDD" id="cd18808">
    <property type="entry name" value="SF1_C_Upf1"/>
    <property type="match status" value="1"/>
</dbReference>
<evidence type="ECO:0000259" key="5">
    <source>
        <dbReference type="Pfam" id="PF18741"/>
    </source>
</evidence>
<dbReference type="Pfam" id="PF18741">
    <property type="entry name" value="MTES_1575"/>
    <property type="match status" value="1"/>
</dbReference>
<dbReference type="InterPro" id="IPR027417">
    <property type="entry name" value="P-loop_NTPase"/>
</dbReference>
<dbReference type="SUPFAM" id="SSF52980">
    <property type="entry name" value="Restriction endonuclease-like"/>
    <property type="match status" value="1"/>
</dbReference>
<feature type="region of interest" description="Disordered" evidence="2">
    <location>
        <begin position="1"/>
        <end position="30"/>
    </location>
</feature>
<evidence type="ECO:0000313" key="7">
    <source>
        <dbReference type="Proteomes" id="UP000199301"/>
    </source>
</evidence>
<dbReference type="InterPro" id="IPR011335">
    <property type="entry name" value="Restrct_endonuc-II-like"/>
</dbReference>
<dbReference type="InterPro" id="IPR041677">
    <property type="entry name" value="DNA2/NAM7_AAA_11"/>
</dbReference>
<protein>
    <recommendedName>
        <fullName evidence="8">AAA domain-containing protein</fullName>
    </recommendedName>
</protein>
<feature type="compositionally biased region" description="Acidic residues" evidence="2">
    <location>
        <begin position="1"/>
        <end position="11"/>
    </location>
</feature>
<sequence>MITGSEPEEPISDDRPDAEGHHEHHAAEIDPLVDRARRLFRFLGESQRLRTKPVHTVEKYDSVRWLSEIPHHTAIALTGRDDTPDDTDQVLSVARLPHRPPPEPSPELAEWLDTPGDTPERTPQLHNSIPNGNRPRQERDPEQDEPAHLHLDDHPQISRAYDEWIAQWRSWAERELSERPVRELYNELFNTYTELGNNPESLELVLGLGCLSWQPNSELKVKRHLLTTAAEIRLDDSSGTITLTRSNESVDNFSLERDMLSPELITDASKLNELSSEAAQLTAHPLDRTEPADVIRRFVHTLDADGQYHDEDTPSPAKPYPVATFAPAIILRKRSQRGIVHIFDSITEQLAESGTVPAGVRPLVDPDQQPAAEPSTSTNTSTQRETVDDETFLPLPVNEKQLRVVQHVDTKPQTLVQGPPGTGKTHTTAALLAHLLAQGKRVLVTAHTDRALHEVRDKLPDEIKPLSVAVVGTSRQEMSDLRVAVDNIADKAHEHDSEHTAEIAADCSNKIDEARRERARLHHKLITAHRHEHEEHTVAGYHGTLTEIAQQHTAAAEHYEWLAEFVTASSDSTPPLDNTEIDEWYRALFDHTTSAEESWARQRLLEPAELTAPDKFADLVEAEAQAREHERQYEQLKEHAAFAAISALDHATREALRSRLHELADTIDELAHRRETWMSAALDDVLSGRGDLWRSRADKIDELLSRCSTALNQLDQLTEVRVTGEDASTLVNLANGALEQLHKGARIKTRTDGTPKLGLFTAKWIKQAAPLFDQVRVNGTPPTTIDQLQTFLHWVEADRTLTALDQAWPEDVTIPAEDTLRERLDWHSTERNQLGRVLDLGGELDTEQQRLARAGLPKPDWTDLAAVRRYAALDEAATAVEDRATASAPLDELDKHLEETTRWTDTGECVHGLLEAVRARDHENYAAHHRRLLQLLETRRRARRREQLEQRLEEAAPQLRAAIEAHPEDERWSERLADFERAWSWLAVRSWVLEQHTIDENELQARINSLENVIREQTERLCAARAWSHAVDPERLGGSARADLRQYSNLVRRLGKGTGTHAERRRADIRDAMMRCRPSVPVWIMPIYRIAEQFRIQPNMFDVVVVDEASQAGLESIFLQYLAPRMVVIGDDKQVSPMGVGLNQEELHKLAGQYIADDPYRASWEDPQHSLFDDAKMRYGGQITLTEHRRCVPEIIEFSNRIAYRPDNIPLSPVRQYAADRLEPFRARHVTEGYRTGKSNRPEAEAVVEEIVRCLDDPRYAGKTFGVISLMGDDQQARLIERELLERISPQEMESRRLRCGTPPDFQGAERDVVFLSMVEARRADKRMSSLTTLQHVQRYNVAVSRAKDQVWLFHSVSLSELHNREDMRFQLLEHCYGMIDGSARADSGELVGTVSEDQRDTGFDSLFEQRVFNRLVTRGYSVIPQYPVGPYRIDLVVIGTKARMAVECDGDAWHGPEAYERDLARQRELERCGWTFHRIRESSFYVDQARELEALWKALHEQGIHPRGAEPETVDQPDRFVEAALAEAAPVAAAEATPAAPSTAQTTPQVVTEPHRAAVGETAAAPTAVETPEVAATPEAVDTVDTGDTVGAGDVGHDGDGAGLDEHPSTPAESDSGPEPETEARAEDPELTDEGVVAEHAEHVEYSGTLAHPQSLTRKQLAEGMCEIVAVEGPVLGDRLGKLYARAYGGRRTKEITKALHAAISTAVQEGMLVQDTPLEESGIKDRTFRLPEQPPVHVRTAGQRSIEEIPPAELATVLAQQARQHGWQDEKRLFRAVLQRFGRRQLTAKAEQRLRTVKPLATTEEI</sequence>
<keyword evidence="1" id="KW-0175">Coiled coil</keyword>
<evidence type="ECO:0000256" key="2">
    <source>
        <dbReference type="SAM" id="MobiDB-lite"/>
    </source>
</evidence>
<keyword evidence="7" id="KW-1185">Reference proteome</keyword>
<evidence type="ECO:0000259" key="4">
    <source>
        <dbReference type="Pfam" id="PF13087"/>
    </source>
</evidence>
<dbReference type="PANTHER" id="PTHR10887">
    <property type="entry name" value="DNA2/NAM7 HELICASE FAMILY"/>
    <property type="match status" value="1"/>
</dbReference>
<feature type="domain" description="Restriction endonuclease type II-like" evidence="5">
    <location>
        <begin position="1408"/>
        <end position="1500"/>
    </location>
</feature>
<dbReference type="InterPro" id="IPR045055">
    <property type="entry name" value="DNA2/NAM7-like"/>
</dbReference>
<dbReference type="Proteomes" id="UP000199301">
    <property type="component" value="Unassembled WGS sequence"/>
</dbReference>
<dbReference type="SUPFAM" id="SSF52540">
    <property type="entry name" value="P-loop containing nucleoside triphosphate hydrolases"/>
    <property type="match status" value="1"/>
</dbReference>
<organism evidence="6 7">
    <name type="scientific">Actinopolyspora saharensis</name>
    <dbReference type="NCBI Taxonomy" id="995062"/>
    <lineage>
        <taxon>Bacteria</taxon>
        <taxon>Bacillati</taxon>
        <taxon>Actinomycetota</taxon>
        <taxon>Actinomycetes</taxon>
        <taxon>Actinopolysporales</taxon>
        <taxon>Actinopolysporaceae</taxon>
        <taxon>Actinopolyspora</taxon>
    </lineage>
</organism>
<feature type="compositionally biased region" description="Low complexity" evidence="2">
    <location>
        <begin position="1560"/>
        <end position="1593"/>
    </location>
</feature>
<dbReference type="PANTHER" id="PTHR10887:SF495">
    <property type="entry name" value="HELICASE SENATAXIN ISOFORM X1-RELATED"/>
    <property type="match status" value="1"/>
</dbReference>
<feature type="compositionally biased region" description="Polar residues" evidence="2">
    <location>
        <begin position="374"/>
        <end position="384"/>
    </location>
</feature>
<evidence type="ECO:0000313" key="6">
    <source>
        <dbReference type="EMBL" id="SDQ22446.1"/>
    </source>
</evidence>
<feature type="coiled-coil region" evidence="1">
    <location>
        <begin position="993"/>
        <end position="1020"/>
    </location>
</feature>
<dbReference type="OrthoDB" id="9757917at2"/>
<dbReference type="Gene3D" id="3.40.50.300">
    <property type="entry name" value="P-loop containing nucleotide triphosphate hydrolases"/>
    <property type="match status" value="3"/>
</dbReference>
<proteinExistence type="predicted"/>
<gene>
    <name evidence="6" type="ORF">SAMN04489718_0845</name>
</gene>
<evidence type="ECO:0008006" key="8">
    <source>
        <dbReference type="Google" id="ProtNLM"/>
    </source>
</evidence>
<dbReference type="Pfam" id="PF13086">
    <property type="entry name" value="AAA_11"/>
    <property type="match status" value="1"/>
</dbReference>
<dbReference type="Gene3D" id="3.40.960.10">
    <property type="entry name" value="VSR Endonuclease"/>
    <property type="match status" value="1"/>
</dbReference>
<feature type="domain" description="DNA2/NAM7 helicase-like C-terminal" evidence="4">
    <location>
        <begin position="1169"/>
        <end position="1354"/>
    </location>
</feature>
<evidence type="ECO:0000256" key="1">
    <source>
        <dbReference type="SAM" id="Coils"/>
    </source>
</evidence>
<dbReference type="InterPro" id="IPR041679">
    <property type="entry name" value="DNA2/NAM7-like_C"/>
</dbReference>
<feature type="region of interest" description="Disordered" evidence="2">
    <location>
        <begin position="357"/>
        <end position="389"/>
    </location>
</feature>
<accession>A0A1H0Z5R2</accession>
<feature type="compositionally biased region" description="Low complexity" evidence="2">
    <location>
        <begin position="1533"/>
        <end position="1549"/>
    </location>
</feature>
<dbReference type="STRING" id="995062.SAMN04489718_0845"/>
<feature type="compositionally biased region" description="Basic and acidic residues" evidence="2">
    <location>
        <begin position="1596"/>
        <end position="1609"/>
    </location>
</feature>
<feature type="region of interest" description="Disordered" evidence="2">
    <location>
        <begin position="1533"/>
        <end position="1631"/>
    </location>
</feature>
<name>A0A1H0Z5R2_9ACTN</name>
<dbReference type="InterPro" id="IPR047187">
    <property type="entry name" value="SF1_C_Upf1"/>
</dbReference>
<evidence type="ECO:0000259" key="3">
    <source>
        <dbReference type="Pfam" id="PF13086"/>
    </source>
</evidence>
<feature type="region of interest" description="Disordered" evidence="2">
    <location>
        <begin position="94"/>
        <end position="154"/>
    </location>
</feature>
<feature type="domain" description="DNA2/NAM7 helicase helicase" evidence="3">
    <location>
        <begin position="397"/>
        <end position="559"/>
    </location>
</feature>
<feature type="compositionally biased region" description="Basic and acidic residues" evidence="2">
    <location>
        <begin position="12"/>
        <end position="30"/>
    </location>
</feature>
<dbReference type="EMBL" id="FNKO01000001">
    <property type="protein sequence ID" value="SDQ22446.1"/>
    <property type="molecule type" value="Genomic_DNA"/>
</dbReference>
<feature type="coiled-coil region" evidence="1">
    <location>
        <begin position="619"/>
        <end position="673"/>
    </location>
</feature>
<dbReference type="RefSeq" id="WP_092521181.1">
    <property type="nucleotide sequence ID" value="NZ_FNKO01000001.1"/>
</dbReference>
<feature type="compositionally biased region" description="Basic and acidic residues" evidence="2">
    <location>
        <begin position="135"/>
        <end position="154"/>
    </location>
</feature>